<dbReference type="SUPFAM" id="SSF63817">
    <property type="entry name" value="Sortase"/>
    <property type="match status" value="1"/>
</dbReference>
<gene>
    <name evidence="5" type="ORF">EDD33_3570</name>
</gene>
<proteinExistence type="predicted"/>
<evidence type="ECO:0000256" key="1">
    <source>
        <dbReference type="ARBA" id="ARBA00022801"/>
    </source>
</evidence>
<name>A0A3N2CYR3_9ACTN</name>
<feature type="active site" description="Acyl-thioester intermediate" evidence="2">
    <location>
        <position position="218"/>
    </location>
</feature>
<evidence type="ECO:0000256" key="4">
    <source>
        <dbReference type="SAM" id="Phobius"/>
    </source>
</evidence>
<dbReference type="Gene3D" id="2.40.260.10">
    <property type="entry name" value="Sortase"/>
    <property type="match status" value="1"/>
</dbReference>
<keyword evidence="4" id="KW-0472">Membrane</keyword>
<dbReference type="NCBIfam" id="TIGR01076">
    <property type="entry name" value="sortase_fam"/>
    <property type="match status" value="1"/>
</dbReference>
<dbReference type="Proteomes" id="UP000281738">
    <property type="component" value="Unassembled WGS sequence"/>
</dbReference>
<accession>A0A3N2CYR3</accession>
<protein>
    <submittedName>
        <fullName evidence="5">Sortase A</fullName>
    </submittedName>
</protein>
<organism evidence="5 6">
    <name type="scientific">Nocardioides aurantiacus</name>
    <dbReference type="NCBI Taxonomy" id="86796"/>
    <lineage>
        <taxon>Bacteria</taxon>
        <taxon>Bacillati</taxon>
        <taxon>Actinomycetota</taxon>
        <taxon>Actinomycetes</taxon>
        <taxon>Propionibacteriales</taxon>
        <taxon>Nocardioidaceae</taxon>
        <taxon>Nocardioides</taxon>
    </lineage>
</organism>
<reference evidence="5 6" key="1">
    <citation type="submission" date="2018-11" db="EMBL/GenBank/DDBJ databases">
        <title>Sequencing the genomes of 1000 actinobacteria strains.</title>
        <authorList>
            <person name="Klenk H.-P."/>
        </authorList>
    </citation>
    <scope>NUCLEOTIDE SEQUENCE [LARGE SCALE GENOMIC DNA]</scope>
    <source>
        <strain evidence="5 6">DSM 12652</strain>
    </source>
</reference>
<feature type="region of interest" description="Disordered" evidence="3">
    <location>
        <begin position="1"/>
        <end position="21"/>
    </location>
</feature>
<keyword evidence="4" id="KW-1133">Transmembrane helix</keyword>
<dbReference type="InterPro" id="IPR023365">
    <property type="entry name" value="Sortase_dom-sf"/>
</dbReference>
<dbReference type="NCBIfam" id="NF033747">
    <property type="entry name" value="class_E_sortase"/>
    <property type="match status" value="1"/>
</dbReference>
<evidence type="ECO:0000313" key="5">
    <source>
        <dbReference type="EMBL" id="ROR92672.1"/>
    </source>
</evidence>
<keyword evidence="4" id="KW-0812">Transmembrane</keyword>
<dbReference type="RefSeq" id="WP_123392330.1">
    <property type="nucleotide sequence ID" value="NZ_RKHO01000001.1"/>
</dbReference>
<dbReference type="OrthoDB" id="5242879at2"/>
<evidence type="ECO:0000313" key="6">
    <source>
        <dbReference type="Proteomes" id="UP000281738"/>
    </source>
</evidence>
<dbReference type="EMBL" id="RKHO01000001">
    <property type="protein sequence ID" value="ROR92672.1"/>
    <property type="molecule type" value="Genomic_DNA"/>
</dbReference>
<feature type="transmembrane region" description="Helical" evidence="4">
    <location>
        <begin position="28"/>
        <end position="52"/>
    </location>
</feature>
<dbReference type="AlphaFoldDB" id="A0A3N2CYR3"/>
<dbReference type="InterPro" id="IPR042003">
    <property type="entry name" value="Sortase_E"/>
</dbReference>
<keyword evidence="6" id="KW-1185">Reference proteome</keyword>
<evidence type="ECO:0000256" key="3">
    <source>
        <dbReference type="SAM" id="MobiDB-lite"/>
    </source>
</evidence>
<comment type="caution">
    <text evidence="5">The sequence shown here is derived from an EMBL/GenBank/DDBJ whole genome shotgun (WGS) entry which is preliminary data.</text>
</comment>
<dbReference type="CDD" id="cd05830">
    <property type="entry name" value="Sortase_E"/>
    <property type="match status" value="1"/>
</dbReference>
<keyword evidence="1" id="KW-0378">Hydrolase</keyword>
<dbReference type="GO" id="GO:0016787">
    <property type="term" value="F:hydrolase activity"/>
    <property type="evidence" value="ECO:0007669"/>
    <property type="project" value="UniProtKB-KW"/>
</dbReference>
<dbReference type="InterPro" id="IPR005754">
    <property type="entry name" value="Sortase"/>
</dbReference>
<feature type="active site" description="Proton donor/acceptor" evidence="2">
    <location>
        <position position="140"/>
    </location>
</feature>
<evidence type="ECO:0000256" key="2">
    <source>
        <dbReference type="PIRSR" id="PIRSR605754-1"/>
    </source>
</evidence>
<dbReference type="Pfam" id="PF04203">
    <property type="entry name" value="Sortase"/>
    <property type="match status" value="1"/>
</dbReference>
<sequence length="243" mass="26776">MSKASRRTSEPTTPAGRRAGRPSLVRRVTTWLGVAMMLAGVVMLGYVGWQFWGTNWTSQRAQKEVTSTLRTQWEGGGEKLEPAYVPEGRASALIRIPKFGDDYVVPVLEGTSDAVLAKGYGHFEDTADPGAKGNYALAAHRVTHGEPLRRMPELRPGDQVLVETVDATYTYRLDTDPRALVIPFTGVWVLDEVPKNPEAGGAQPEQRKGQRLITLTTCSELFHTDDRMISFGHLVKTEPKTGL</sequence>
<dbReference type="InterPro" id="IPR053465">
    <property type="entry name" value="Sortase_Class_E"/>
</dbReference>